<name>A0A4Y1NKW2_9CAUD</name>
<proteinExistence type="predicted"/>
<dbReference type="InterPro" id="IPR058010">
    <property type="entry name" value="Y01A"/>
</dbReference>
<evidence type="ECO:0000313" key="2">
    <source>
        <dbReference type="Proteomes" id="UP000316872"/>
    </source>
</evidence>
<gene>
    <name evidence="1" type="ORF">AM101_023</name>
</gene>
<evidence type="ECO:0000313" key="1">
    <source>
        <dbReference type="EMBL" id="AWY10403.1"/>
    </source>
</evidence>
<keyword evidence="2" id="KW-1185">Reference proteome</keyword>
<dbReference type="EMBL" id="MH165274">
    <property type="protein sequence ID" value="AWY10403.1"/>
    <property type="molecule type" value="Genomic_DNA"/>
</dbReference>
<accession>A0A4Y1NKW2</accession>
<sequence>MISGYAVFYKDKDGFDEALSELGVIKIFPNERSATLGMREYADKITNILNPTKEFKAERKLFGIKAVKEIERPEVPAYARELMTRQLKTMFVKQVKVA</sequence>
<reference evidence="1" key="1">
    <citation type="submission" date="2018-04" db="EMBL/GenBank/DDBJ databases">
        <authorList>
            <person name="Shneider M.M."/>
            <person name="Popova A.V."/>
            <person name="Timoshina O.Y."/>
            <person name="Miroshnikov K.A."/>
            <person name="Shagin D.A."/>
            <person name="Mikhailova U.V."/>
        </authorList>
    </citation>
    <scope>NUCLEOTIDE SEQUENCE [LARGE SCALE GENOMIC DNA]</scope>
</reference>
<dbReference type="Proteomes" id="UP000316872">
    <property type="component" value="Segment"/>
</dbReference>
<dbReference type="Pfam" id="PF25693">
    <property type="entry name" value="Phage_Y01A"/>
    <property type="match status" value="1"/>
</dbReference>
<organism evidence="1 2">
    <name type="scientific">Acinetobacter phage AM101</name>
    <dbReference type="NCBI Taxonomy" id="2178927"/>
    <lineage>
        <taxon>Viruses</taxon>
        <taxon>Duplodnaviria</taxon>
        <taxon>Heunggongvirae</taxon>
        <taxon>Uroviricota</taxon>
        <taxon>Caudoviricetes</taxon>
        <taxon>Pantevenvirales</taxon>
        <taxon>Straboviridae</taxon>
        <taxon>Twarogvirinae</taxon>
        <taxon>Lazarusvirus</taxon>
        <taxon>Lazarusvirus am101</taxon>
    </lineage>
</organism>
<protein>
    <submittedName>
        <fullName evidence="1">Uncharacterized protein</fullName>
    </submittedName>
</protein>